<comment type="subcellular location">
    <subcellularLocation>
        <location evidence="1 8">Secreted</location>
        <location evidence="1 8">Cell wall</location>
    </subcellularLocation>
</comment>
<dbReference type="InterPro" id="IPR019778">
    <property type="entry name" value="Class_I_Hydrophobin_CS"/>
</dbReference>
<evidence type="ECO:0000313" key="9">
    <source>
        <dbReference type="EMBL" id="KAL0945886.1"/>
    </source>
</evidence>
<proteinExistence type="inferred from homology"/>
<keyword evidence="6 8" id="KW-1015">Disulfide bond</keyword>
<dbReference type="Pfam" id="PF01185">
    <property type="entry name" value="Hydrophobin"/>
    <property type="match status" value="1"/>
</dbReference>
<organism evidence="9 10">
    <name type="scientific">Hohenbuehelia grisea</name>
    <dbReference type="NCBI Taxonomy" id="104357"/>
    <lineage>
        <taxon>Eukaryota</taxon>
        <taxon>Fungi</taxon>
        <taxon>Dikarya</taxon>
        <taxon>Basidiomycota</taxon>
        <taxon>Agaricomycotina</taxon>
        <taxon>Agaricomycetes</taxon>
        <taxon>Agaricomycetidae</taxon>
        <taxon>Agaricales</taxon>
        <taxon>Pleurotineae</taxon>
        <taxon>Pleurotaceae</taxon>
        <taxon>Hohenbuehelia</taxon>
    </lineage>
</organism>
<dbReference type="PROSITE" id="PS00956">
    <property type="entry name" value="HYDROPHOBIN"/>
    <property type="match status" value="1"/>
</dbReference>
<evidence type="ECO:0000313" key="10">
    <source>
        <dbReference type="Proteomes" id="UP001556367"/>
    </source>
</evidence>
<accession>A0ABR3IRF7</accession>
<dbReference type="CDD" id="cd23507">
    <property type="entry name" value="hydrophobin_I"/>
    <property type="match status" value="1"/>
</dbReference>
<comment type="similarity">
    <text evidence="2 8">Belongs to the fungal hydrophobin family.</text>
</comment>
<sequence length="162" mass="16414">MESPILQSNSPVLLLSTFSKLSPSQTLLSKCFSKLSVVAFFAVLAAAAPQGAPTFASCNTGPVQCCNSVQDASHHSVVDRVNAIKNVEKSSLFAGLLPGINADDLVDATVGDVTAQVGIDCTPVTVIGVASGSSCSAQPVCCSNNNFNGLVAVGCTPINVNA</sequence>
<keyword evidence="3 8" id="KW-0134">Cell wall</keyword>
<reference evidence="10" key="1">
    <citation type="submission" date="2024-06" db="EMBL/GenBank/DDBJ databases">
        <title>Multi-omics analyses provide insights into the biosynthesis of the anticancer antibiotic pleurotin in Hohenbuehelia grisea.</title>
        <authorList>
            <person name="Weaver J.A."/>
            <person name="Alberti F."/>
        </authorList>
    </citation>
    <scope>NUCLEOTIDE SEQUENCE [LARGE SCALE GENOMIC DNA]</scope>
    <source>
        <strain evidence="10">T-177</strain>
    </source>
</reference>
<keyword evidence="5 8" id="KW-0732">Signal</keyword>
<evidence type="ECO:0000256" key="4">
    <source>
        <dbReference type="ARBA" id="ARBA00022525"/>
    </source>
</evidence>
<evidence type="ECO:0000256" key="1">
    <source>
        <dbReference type="ARBA" id="ARBA00004191"/>
    </source>
</evidence>
<keyword evidence="4 8" id="KW-0964">Secreted</keyword>
<dbReference type="InterPro" id="IPR001338">
    <property type="entry name" value="Class_I_Hydrophobin"/>
</dbReference>
<evidence type="ECO:0000256" key="2">
    <source>
        <dbReference type="ARBA" id="ARBA00010446"/>
    </source>
</evidence>
<comment type="caution">
    <text evidence="9">The sequence shown here is derived from an EMBL/GenBank/DDBJ whole genome shotgun (WGS) entry which is preliminary data.</text>
</comment>
<evidence type="ECO:0000256" key="5">
    <source>
        <dbReference type="ARBA" id="ARBA00022729"/>
    </source>
</evidence>
<evidence type="ECO:0000256" key="6">
    <source>
        <dbReference type="ARBA" id="ARBA00023157"/>
    </source>
</evidence>
<evidence type="ECO:0000256" key="7">
    <source>
        <dbReference type="ARBA" id="ARBA00093546"/>
    </source>
</evidence>
<dbReference type="SMART" id="SM00075">
    <property type="entry name" value="HYDRO"/>
    <property type="match status" value="1"/>
</dbReference>
<comment type="subunit">
    <text evidence="7">Self-assembles to form functional amyloid fibrils called rodlets. Self-assembly into fibrillar rodlets occurs spontaneously at hydrophobic:hydrophilic interfaces and the rodlets further associate laterally to form amphipathic monolayers.</text>
</comment>
<dbReference type="EMBL" id="JASNQZ010000015">
    <property type="protein sequence ID" value="KAL0945886.1"/>
    <property type="molecule type" value="Genomic_DNA"/>
</dbReference>
<gene>
    <name evidence="9" type="ORF">HGRIS_012170</name>
</gene>
<name>A0ABR3IRF7_9AGAR</name>
<evidence type="ECO:0000256" key="8">
    <source>
        <dbReference type="RuleBase" id="RU365009"/>
    </source>
</evidence>
<evidence type="ECO:0000256" key="3">
    <source>
        <dbReference type="ARBA" id="ARBA00022512"/>
    </source>
</evidence>
<protein>
    <recommendedName>
        <fullName evidence="8">Hydrophobin</fullName>
    </recommendedName>
</protein>
<keyword evidence="10" id="KW-1185">Reference proteome</keyword>
<dbReference type="Proteomes" id="UP001556367">
    <property type="component" value="Unassembled WGS sequence"/>
</dbReference>